<dbReference type="Proteomes" id="UP001259832">
    <property type="component" value="Unassembled WGS sequence"/>
</dbReference>
<dbReference type="AlphaFoldDB" id="A0AAD9LM75"/>
<sequence length="120" mass="13627">MQLMRRLFFGDLTVGSRLYFLTPLYQFSGRRRIIVFSCALLTTALALTMVILVWILSSRIDLLFPKPQDPFMQHGEHSLSKNGGATTKRGKRIVVIQEALPYLPTAMLTSSNAIVQQLHY</sequence>
<accession>A0AAD9LM75</accession>
<organism evidence="2 3">
    <name type="scientific">Phytophthora citrophthora</name>
    <dbReference type="NCBI Taxonomy" id="4793"/>
    <lineage>
        <taxon>Eukaryota</taxon>
        <taxon>Sar</taxon>
        <taxon>Stramenopiles</taxon>
        <taxon>Oomycota</taxon>
        <taxon>Peronosporomycetes</taxon>
        <taxon>Peronosporales</taxon>
        <taxon>Peronosporaceae</taxon>
        <taxon>Phytophthora</taxon>
    </lineage>
</organism>
<name>A0AAD9LM75_9STRA</name>
<evidence type="ECO:0000256" key="1">
    <source>
        <dbReference type="SAM" id="Phobius"/>
    </source>
</evidence>
<evidence type="ECO:0000313" key="3">
    <source>
        <dbReference type="Proteomes" id="UP001259832"/>
    </source>
</evidence>
<reference evidence="2" key="1">
    <citation type="submission" date="2023-08" db="EMBL/GenBank/DDBJ databases">
        <title>Reference Genome Resource for the Citrus Pathogen Phytophthora citrophthora.</title>
        <authorList>
            <person name="Moller H."/>
            <person name="Coetzee B."/>
            <person name="Rose L.J."/>
            <person name="Van Niekerk J.M."/>
        </authorList>
    </citation>
    <scope>NUCLEOTIDE SEQUENCE</scope>
    <source>
        <strain evidence="2">STE-U-9442</strain>
    </source>
</reference>
<comment type="caution">
    <text evidence="2">The sequence shown here is derived from an EMBL/GenBank/DDBJ whole genome shotgun (WGS) entry which is preliminary data.</text>
</comment>
<dbReference type="EMBL" id="JASMQC010000013">
    <property type="protein sequence ID" value="KAK1941091.1"/>
    <property type="molecule type" value="Genomic_DNA"/>
</dbReference>
<keyword evidence="1" id="KW-0812">Transmembrane</keyword>
<feature type="transmembrane region" description="Helical" evidence="1">
    <location>
        <begin position="33"/>
        <end position="56"/>
    </location>
</feature>
<gene>
    <name evidence="2" type="ORF">P3T76_007797</name>
</gene>
<keyword evidence="1" id="KW-0472">Membrane</keyword>
<protein>
    <submittedName>
        <fullName evidence="2">Uncharacterized protein</fullName>
    </submittedName>
</protein>
<evidence type="ECO:0000313" key="2">
    <source>
        <dbReference type="EMBL" id="KAK1941091.1"/>
    </source>
</evidence>
<keyword evidence="1" id="KW-1133">Transmembrane helix</keyword>
<proteinExistence type="predicted"/>
<keyword evidence="3" id="KW-1185">Reference proteome</keyword>